<proteinExistence type="predicted"/>
<dbReference type="PANTHER" id="PTHR40590">
    <property type="entry name" value="CYTOPLASMIC PROTEIN-RELATED"/>
    <property type="match status" value="1"/>
</dbReference>
<dbReference type="InterPro" id="IPR047111">
    <property type="entry name" value="YbaP-like"/>
</dbReference>
<organism evidence="1 2">
    <name type="scientific">Sphingobium nicotianae</name>
    <dbReference type="NCBI Taxonomy" id="2782607"/>
    <lineage>
        <taxon>Bacteria</taxon>
        <taxon>Pseudomonadati</taxon>
        <taxon>Pseudomonadota</taxon>
        <taxon>Alphaproteobacteria</taxon>
        <taxon>Sphingomonadales</taxon>
        <taxon>Sphingomonadaceae</taxon>
        <taxon>Sphingobium</taxon>
    </lineage>
</organism>
<reference evidence="1" key="1">
    <citation type="submission" date="2021-05" db="EMBL/GenBank/DDBJ databases">
        <title>Genome of Sphingobium sp. strain.</title>
        <authorList>
            <person name="Fan R."/>
        </authorList>
    </citation>
    <scope>NUCLEOTIDE SEQUENCE</scope>
    <source>
        <strain evidence="1">H33</strain>
    </source>
</reference>
<dbReference type="Proteomes" id="UP001138757">
    <property type="component" value="Unassembled WGS sequence"/>
</dbReference>
<dbReference type="AlphaFoldDB" id="A0A9X1D9L8"/>
<comment type="caution">
    <text evidence="1">The sequence shown here is derived from an EMBL/GenBank/DDBJ whole genome shotgun (WGS) entry which is preliminary data.</text>
</comment>
<gene>
    <name evidence="1" type="ORF">KK488_01570</name>
</gene>
<keyword evidence="2" id="KW-1185">Reference proteome</keyword>
<evidence type="ECO:0000313" key="1">
    <source>
        <dbReference type="EMBL" id="MBT2185630.1"/>
    </source>
</evidence>
<dbReference type="InterPro" id="IPR002816">
    <property type="entry name" value="TraB/PrgY/GumN_fam"/>
</dbReference>
<protein>
    <submittedName>
        <fullName evidence="1">TraB/GumN family protein</fullName>
    </submittedName>
</protein>
<evidence type="ECO:0000313" key="2">
    <source>
        <dbReference type="Proteomes" id="UP001138757"/>
    </source>
</evidence>
<dbReference type="EMBL" id="JAHGAW010000001">
    <property type="protein sequence ID" value="MBT2185630.1"/>
    <property type="molecule type" value="Genomic_DNA"/>
</dbReference>
<dbReference type="PANTHER" id="PTHR40590:SF1">
    <property type="entry name" value="CYTOPLASMIC PROTEIN"/>
    <property type="match status" value="1"/>
</dbReference>
<dbReference type="RefSeq" id="WP_214621369.1">
    <property type="nucleotide sequence ID" value="NZ_JAHGAW010000001.1"/>
</dbReference>
<dbReference type="CDD" id="cd14789">
    <property type="entry name" value="Tiki"/>
    <property type="match status" value="1"/>
</dbReference>
<name>A0A9X1D9L8_9SPHN</name>
<dbReference type="Pfam" id="PF01963">
    <property type="entry name" value="TraB_PrgY_gumN"/>
    <property type="match status" value="1"/>
</dbReference>
<sequence length="308" mass="33636">MTAAAPRPIRARPIVLLAALAALGWAGWWIGSHGHQSGTTARPALWHIVKGDRQAWLFGTIHAVPVGESWLSPAIADAVAHSDRLFLEVTGLDAERSTHAMFDKLGRSTGLPRVEARLGHDDARRFRDILRRHPAELRDIDGYESWAAALLIGSVAASDLSLSTQEAGEAVLARRFADAGKPVQGLETIAGQLGLFDRLGLTDQRLLLSEAVRDAQNSARLYQYLHTAWARGDLARLEREFIAPLARSPGLRHVLIDDRNRRWADIIDADLTGRPGTAFIAVGAGHLIGKASLQAQLAQRGWRIARIQ</sequence>
<accession>A0A9X1D9L8</accession>